<dbReference type="GO" id="GO:0006749">
    <property type="term" value="P:glutathione metabolic process"/>
    <property type="evidence" value="ECO:0007669"/>
    <property type="project" value="TreeGrafter"/>
</dbReference>
<dbReference type="AlphaFoldDB" id="A0AB38TF21"/>
<evidence type="ECO:0000313" key="2">
    <source>
        <dbReference type="EMBL" id="UTU53112.1"/>
    </source>
</evidence>
<dbReference type="GO" id="GO:0017168">
    <property type="term" value="F:5-oxoprolinase (ATP-hydrolyzing) activity"/>
    <property type="evidence" value="ECO:0007669"/>
    <property type="project" value="TreeGrafter"/>
</dbReference>
<accession>A0AB38TF21</accession>
<protein>
    <submittedName>
        <fullName evidence="2">Hydantoinase B/oxoprolinase family protein</fullName>
    </submittedName>
</protein>
<reference evidence="2 3" key="1">
    <citation type="journal article" date="2022" name="Microbiol. Resour. Announc.">
        <title>Complete Genome Sequence of Mesorhizobium ciceri Strain R30, a Rhizobium Used as a Commercial Inoculant for Chickpea in Argentina.</title>
        <authorList>
            <person name="Foresto E."/>
            <person name="Revale S."/>
            <person name="Primo E."/>
            <person name="Nievas F."/>
            <person name="Carezzano E."/>
            <person name="Puente M."/>
            <person name="Alzari P."/>
            <person name="Mart M."/>
            <person name="Ben-Assaya M."/>
            <person name="Mornico D."/>
            <person name="Santoro M."/>
            <person name="Mart F."/>
            <person name="Giordano W."/>
            <person name="Bogino P."/>
        </authorList>
    </citation>
    <scope>NUCLEOTIDE SEQUENCE [LARGE SCALE GENOMIC DNA]</scope>
    <source>
        <strain evidence="2 3">R30</strain>
    </source>
</reference>
<sequence length="585" mass="62509">MTKKDSGSAPVSDPIAMEVYNNRLMTIVEGMLHILVRSSFSTNVKERRDCSVGLFDATGRVLAQTVHTPLHLGSTVGAVSHLLKEFSPEQISEGDAFMCNDPYIAGGTHLPDITVVSPVFYNGKLSFFLANIAHHSDVGGVVPGSISGTAETIFAEGIRIPIVRLRHTGKVQNDIVRLVTLNTRDPKERELDLGVQLATNDRGIVMAQELLDQIGDHRLTAAIADMIAYTRQRLLNQLEAFTSKEASYEAFLDDDGIGDDPVRIAVRISASGGKLLFDFSGTGPQAAGAMNVPFNALQATVVYCVKMMIDPGLMPNHGIFDCIEIQTPGRSIVSPAHPAAVGARSITANKVARAVIGALAQMLPQERGIASGQDIVPGICFAGKRNNGDDYVYMETIGGGSGGTAEVDGMDGVQVHITNTSNLPVEALEHEYNLLVDEYALVEDSCGAGRYRGGLGIARQIAATEDDVIFSVRSDGHIYPPPGLRGGQDGRCAKILFNSGSAEERELDSKTTNFVLNSGDSIRIETPGGGGYGPVSERSDKQVVDDIENSKTSLAFARKTYGTSRVEQILEKGEQSAFDAIKAAE</sequence>
<evidence type="ECO:0000259" key="1">
    <source>
        <dbReference type="Pfam" id="PF02538"/>
    </source>
</evidence>
<gene>
    <name evidence="2" type="ORF">LRP29_06715</name>
</gene>
<evidence type="ECO:0000313" key="3">
    <source>
        <dbReference type="Proteomes" id="UP001060070"/>
    </source>
</evidence>
<dbReference type="PANTHER" id="PTHR11365:SF23">
    <property type="entry name" value="HYPOTHETICAL 5-OXOPROLINASE (EUROFUNG)-RELATED"/>
    <property type="match status" value="1"/>
</dbReference>
<dbReference type="InterPro" id="IPR003692">
    <property type="entry name" value="Hydantoinase_B"/>
</dbReference>
<organism evidence="2 3">
    <name type="scientific">Mesorhizobium ciceri</name>
    <dbReference type="NCBI Taxonomy" id="39645"/>
    <lineage>
        <taxon>Bacteria</taxon>
        <taxon>Pseudomonadati</taxon>
        <taxon>Pseudomonadota</taxon>
        <taxon>Alphaproteobacteria</taxon>
        <taxon>Hyphomicrobiales</taxon>
        <taxon>Phyllobacteriaceae</taxon>
        <taxon>Mesorhizobium</taxon>
    </lineage>
</organism>
<proteinExistence type="predicted"/>
<dbReference type="PANTHER" id="PTHR11365">
    <property type="entry name" value="5-OXOPROLINASE RELATED"/>
    <property type="match status" value="1"/>
</dbReference>
<feature type="domain" description="Hydantoinase B/oxoprolinase" evidence="1">
    <location>
        <begin position="13"/>
        <end position="534"/>
    </location>
</feature>
<dbReference type="GO" id="GO:0005829">
    <property type="term" value="C:cytosol"/>
    <property type="evidence" value="ECO:0007669"/>
    <property type="project" value="TreeGrafter"/>
</dbReference>
<keyword evidence="3" id="KW-1185">Reference proteome</keyword>
<dbReference type="InterPro" id="IPR045079">
    <property type="entry name" value="Oxoprolinase-like"/>
</dbReference>
<dbReference type="Pfam" id="PF02538">
    <property type="entry name" value="Hydantoinase_B"/>
    <property type="match status" value="1"/>
</dbReference>
<name>A0AB38TF21_9HYPH</name>
<dbReference type="EMBL" id="CP088147">
    <property type="protein sequence ID" value="UTU53112.1"/>
    <property type="molecule type" value="Genomic_DNA"/>
</dbReference>
<dbReference type="RefSeq" id="WP_024505746.1">
    <property type="nucleotide sequence ID" value="NZ_CP088147.1"/>
</dbReference>
<dbReference type="Proteomes" id="UP001060070">
    <property type="component" value="Chromosome"/>
</dbReference>